<evidence type="ECO:0000313" key="2">
    <source>
        <dbReference type="Proteomes" id="UP000886501"/>
    </source>
</evidence>
<reference evidence="1" key="2">
    <citation type="journal article" date="2020" name="Nat. Commun.">
        <title>Large-scale genome sequencing of mycorrhizal fungi provides insights into the early evolution of symbiotic traits.</title>
        <authorList>
            <person name="Miyauchi S."/>
            <person name="Kiss E."/>
            <person name="Kuo A."/>
            <person name="Drula E."/>
            <person name="Kohler A."/>
            <person name="Sanchez-Garcia M."/>
            <person name="Morin E."/>
            <person name="Andreopoulos B."/>
            <person name="Barry K.W."/>
            <person name="Bonito G."/>
            <person name="Buee M."/>
            <person name="Carver A."/>
            <person name="Chen C."/>
            <person name="Cichocki N."/>
            <person name="Clum A."/>
            <person name="Culley D."/>
            <person name="Crous P.W."/>
            <person name="Fauchery L."/>
            <person name="Girlanda M."/>
            <person name="Hayes R.D."/>
            <person name="Keri Z."/>
            <person name="LaButti K."/>
            <person name="Lipzen A."/>
            <person name="Lombard V."/>
            <person name="Magnuson J."/>
            <person name="Maillard F."/>
            <person name="Murat C."/>
            <person name="Nolan M."/>
            <person name="Ohm R.A."/>
            <person name="Pangilinan J."/>
            <person name="Pereira M.F."/>
            <person name="Perotto S."/>
            <person name="Peter M."/>
            <person name="Pfister S."/>
            <person name="Riley R."/>
            <person name="Sitrit Y."/>
            <person name="Stielow J.B."/>
            <person name="Szollosi G."/>
            <person name="Zifcakova L."/>
            <person name="Stursova M."/>
            <person name="Spatafora J.W."/>
            <person name="Tedersoo L."/>
            <person name="Vaario L.M."/>
            <person name="Yamada A."/>
            <person name="Yan M."/>
            <person name="Wang P."/>
            <person name="Xu J."/>
            <person name="Bruns T."/>
            <person name="Baldrian P."/>
            <person name="Vilgalys R."/>
            <person name="Dunand C."/>
            <person name="Henrissat B."/>
            <person name="Grigoriev I.V."/>
            <person name="Hibbett D."/>
            <person name="Nagy L.G."/>
            <person name="Martin F.M."/>
        </authorList>
    </citation>
    <scope>NUCLEOTIDE SEQUENCE</scope>
    <source>
        <strain evidence="1">P2</strain>
    </source>
</reference>
<dbReference type="Proteomes" id="UP000886501">
    <property type="component" value="Unassembled WGS sequence"/>
</dbReference>
<keyword evidence="2" id="KW-1185">Reference proteome</keyword>
<evidence type="ECO:0000313" key="1">
    <source>
        <dbReference type="EMBL" id="KAF9643695.1"/>
    </source>
</evidence>
<proteinExistence type="predicted"/>
<accession>A0ACB6Z2U8</accession>
<reference evidence="1" key="1">
    <citation type="submission" date="2019-10" db="EMBL/GenBank/DDBJ databases">
        <authorList>
            <consortium name="DOE Joint Genome Institute"/>
            <person name="Kuo A."/>
            <person name="Miyauchi S."/>
            <person name="Kiss E."/>
            <person name="Drula E."/>
            <person name="Kohler A."/>
            <person name="Sanchez-Garcia M."/>
            <person name="Andreopoulos B."/>
            <person name="Barry K.W."/>
            <person name="Bonito G."/>
            <person name="Buee M."/>
            <person name="Carver A."/>
            <person name="Chen C."/>
            <person name="Cichocki N."/>
            <person name="Clum A."/>
            <person name="Culley D."/>
            <person name="Crous P.W."/>
            <person name="Fauchery L."/>
            <person name="Girlanda M."/>
            <person name="Hayes R."/>
            <person name="Keri Z."/>
            <person name="Labutti K."/>
            <person name="Lipzen A."/>
            <person name="Lombard V."/>
            <person name="Magnuson J."/>
            <person name="Maillard F."/>
            <person name="Morin E."/>
            <person name="Murat C."/>
            <person name="Nolan M."/>
            <person name="Ohm R."/>
            <person name="Pangilinan J."/>
            <person name="Pereira M."/>
            <person name="Perotto S."/>
            <person name="Peter M."/>
            <person name="Riley R."/>
            <person name="Sitrit Y."/>
            <person name="Stielow B."/>
            <person name="Szollosi G."/>
            <person name="Zifcakova L."/>
            <person name="Stursova M."/>
            <person name="Spatafora J.W."/>
            <person name="Tedersoo L."/>
            <person name="Vaario L.-M."/>
            <person name="Yamada A."/>
            <person name="Yan M."/>
            <person name="Wang P."/>
            <person name="Xu J."/>
            <person name="Bruns T."/>
            <person name="Baldrian P."/>
            <person name="Vilgalys R."/>
            <person name="Henrissat B."/>
            <person name="Grigoriev I.V."/>
            <person name="Hibbett D."/>
            <person name="Nagy L.G."/>
            <person name="Martin F.M."/>
        </authorList>
    </citation>
    <scope>NUCLEOTIDE SEQUENCE</scope>
    <source>
        <strain evidence="1">P2</strain>
    </source>
</reference>
<organism evidence="1 2">
    <name type="scientific">Thelephora ganbajun</name>
    <name type="common">Ganba fungus</name>
    <dbReference type="NCBI Taxonomy" id="370292"/>
    <lineage>
        <taxon>Eukaryota</taxon>
        <taxon>Fungi</taxon>
        <taxon>Dikarya</taxon>
        <taxon>Basidiomycota</taxon>
        <taxon>Agaricomycotina</taxon>
        <taxon>Agaricomycetes</taxon>
        <taxon>Thelephorales</taxon>
        <taxon>Thelephoraceae</taxon>
        <taxon>Thelephora</taxon>
    </lineage>
</organism>
<name>A0ACB6Z2U8_THEGA</name>
<comment type="caution">
    <text evidence="1">The sequence shown here is derived from an EMBL/GenBank/DDBJ whole genome shotgun (WGS) entry which is preliminary data.</text>
</comment>
<gene>
    <name evidence="1" type="ORF">BDM02DRAFT_3263954</name>
</gene>
<sequence>MNHRGGGDDGSKRDPLAIAYTCVPCRDPIHQPRRQWRCCGTIKRPPWVIELAKESDDGNGREDPARNEVKLRTSVEIDDRRRYEEWFSRWIRHLWRWVGTSPTQILDERRNETVELRDGSSFRAMPNQTDISTASNWPTLSLSSNYCLKILNQLQDVGPHPGNTCNQTADYTRRDHTG</sequence>
<protein>
    <submittedName>
        <fullName evidence="1">Uncharacterized protein</fullName>
    </submittedName>
</protein>
<dbReference type="EMBL" id="MU118194">
    <property type="protein sequence ID" value="KAF9643695.1"/>
    <property type="molecule type" value="Genomic_DNA"/>
</dbReference>